<dbReference type="GO" id="GO:0016787">
    <property type="term" value="F:hydrolase activity"/>
    <property type="evidence" value="ECO:0007669"/>
    <property type="project" value="UniProtKB-KW"/>
</dbReference>
<keyword evidence="5" id="KW-0540">Nuclease</keyword>
<evidence type="ECO:0000256" key="3">
    <source>
        <dbReference type="ARBA" id="ARBA00023125"/>
    </source>
</evidence>
<feature type="domain" description="Type I restriction modification DNA specificity" evidence="4">
    <location>
        <begin position="57"/>
        <end position="192"/>
    </location>
</feature>
<proteinExistence type="inferred from homology"/>
<name>A0ABZ1E471_9RHOB</name>
<dbReference type="Proteomes" id="UP001623290">
    <property type="component" value="Chromosome"/>
</dbReference>
<dbReference type="InterPro" id="IPR052021">
    <property type="entry name" value="Type-I_RS_S_subunit"/>
</dbReference>
<keyword evidence="6" id="KW-1185">Reference proteome</keyword>
<comment type="similarity">
    <text evidence="1">Belongs to the type-I restriction system S methylase family.</text>
</comment>
<keyword evidence="3" id="KW-0238">DNA-binding</keyword>
<dbReference type="Pfam" id="PF01420">
    <property type="entry name" value="Methylase_S"/>
    <property type="match status" value="2"/>
</dbReference>
<accession>A0ABZ1E471</accession>
<dbReference type="EMBL" id="CP135443">
    <property type="protein sequence ID" value="WRY34769.1"/>
    <property type="molecule type" value="Genomic_DNA"/>
</dbReference>
<keyword evidence="5" id="KW-0255">Endonuclease</keyword>
<dbReference type="PANTHER" id="PTHR30408:SF13">
    <property type="entry name" value="TYPE I RESTRICTION ENZYME HINDI SPECIFICITY SUBUNIT"/>
    <property type="match status" value="1"/>
</dbReference>
<dbReference type="SUPFAM" id="SSF116734">
    <property type="entry name" value="DNA methylase specificity domain"/>
    <property type="match status" value="2"/>
</dbReference>
<dbReference type="Gene3D" id="3.90.220.20">
    <property type="entry name" value="DNA methylase specificity domains"/>
    <property type="match status" value="2"/>
</dbReference>
<dbReference type="InterPro" id="IPR044946">
    <property type="entry name" value="Restrct_endonuc_typeI_TRD_sf"/>
</dbReference>
<evidence type="ECO:0000256" key="1">
    <source>
        <dbReference type="ARBA" id="ARBA00010923"/>
    </source>
</evidence>
<evidence type="ECO:0000313" key="5">
    <source>
        <dbReference type="EMBL" id="WRY34769.1"/>
    </source>
</evidence>
<evidence type="ECO:0000313" key="6">
    <source>
        <dbReference type="Proteomes" id="UP001623290"/>
    </source>
</evidence>
<dbReference type="InterPro" id="IPR000055">
    <property type="entry name" value="Restrct_endonuc_typeI_TRD"/>
</dbReference>
<sequence>MKGFCEETLGSIANPSRGGLVDGPFGSNLPASEYVEEGVPVLRGSNLSIGPSYLKENEFVFVSRELTEKLARSICRQGDIVFTKKGTLGQTGFISESSKFKEYLLSSNQMKISVDCRKAIPKYVYYYVSSPSSISKIIRDAEATGVPKTNVAYLKTFPILLPSISEQQAILDMIAPLDDKIELNWRMNETLEAMARAVFRDWFVDFGPTRRKAAGETDPGAILGGLLPDPTQATPVAALFPDSFGDNGLPEGWQKRTLGDVVEPRKGRNITKKTVVPGDVPVVAGGLNPAYYHSTPNVTGPVITASASGANAGFVRLYHQDIWASDCSFISREQTDYLFTIYALLSSRQDEIYSMQQGAAQPHIYPSDLKRLPISDAPEPVWQSLEKFLAPMFEMVANNEKENQTLAATRDLLLPKLMSGEIRLVEEEGVA</sequence>
<organism evidence="5 6">
    <name type="scientific">Thioclava litoralis</name>
    <dbReference type="NCBI Taxonomy" id="3076557"/>
    <lineage>
        <taxon>Bacteria</taxon>
        <taxon>Pseudomonadati</taxon>
        <taxon>Pseudomonadota</taxon>
        <taxon>Alphaproteobacteria</taxon>
        <taxon>Rhodobacterales</taxon>
        <taxon>Paracoccaceae</taxon>
        <taxon>Thioclava</taxon>
    </lineage>
</organism>
<evidence type="ECO:0000256" key="2">
    <source>
        <dbReference type="ARBA" id="ARBA00022747"/>
    </source>
</evidence>
<dbReference type="CDD" id="cd17291">
    <property type="entry name" value="RMtype1_S_MgeORF438P-TRD-CR_like"/>
    <property type="match status" value="1"/>
</dbReference>
<protein>
    <submittedName>
        <fullName evidence="5">Restriction endonuclease subunit S</fullName>
        <ecNumber evidence="5">3.1.21.-</ecNumber>
    </submittedName>
</protein>
<feature type="domain" description="Type I restriction modification DNA specificity" evidence="4">
    <location>
        <begin position="250"/>
        <end position="375"/>
    </location>
</feature>
<evidence type="ECO:0000259" key="4">
    <source>
        <dbReference type="Pfam" id="PF01420"/>
    </source>
</evidence>
<dbReference type="GO" id="GO:0004519">
    <property type="term" value="F:endonuclease activity"/>
    <property type="evidence" value="ECO:0007669"/>
    <property type="project" value="UniProtKB-KW"/>
</dbReference>
<gene>
    <name evidence="5" type="ORF">RPE78_05625</name>
</gene>
<reference evidence="5 6" key="1">
    <citation type="submission" date="2023-09" db="EMBL/GenBank/DDBJ databases">
        <title>Thioclava shenzhenensis sp. nov., a multidrug resistant bacteria-antagonizing species isolated from coastal seawater.</title>
        <authorList>
            <person name="Long M."/>
        </authorList>
    </citation>
    <scope>NUCLEOTIDE SEQUENCE [LARGE SCALE GENOMIC DNA]</scope>
    <source>
        <strain evidence="5 6">FTW29</strain>
    </source>
</reference>
<dbReference type="EC" id="3.1.21.-" evidence="5"/>
<dbReference type="RefSeq" id="WP_406721462.1">
    <property type="nucleotide sequence ID" value="NZ_CP135443.1"/>
</dbReference>
<keyword evidence="5" id="KW-0378">Hydrolase</keyword>
<dbReference type="PANTHER" id="PTHR30408">
    <property type="entry name" value="TYPE-1 RESTRICTION ENZYME ECOKI SPECIFICITY PROTEIN"/>
    <property type="match status" value="1"/>
</dbReference>
<keyword evidence="2" id="KW-0680">Restriction system</keyword>